<organism evidence="3 4">
    <name type="scientific">Tumebacillus lacus</name>
    <dbReference type="NCBI Taxonomy" id="2995335"/>
    <lineage>
        <taxon>Bacteria</taxon>
        <taxon>Bacillati</taxon>
        <taxon>Bacillota</taxon>
        <taxon>Bacilli</taxon>
        <taxon>Bacillales</taxon>
        <taxon>Alicyclobacillaceae</taxon>
        <taxon>Tumebacillus</taxon>
    </lineage>
</organism>
<comment type="caution">
    <text evidence="3">The sequence shown here is derived from an EMBL/GenBank/DDBJ whole genome shotgun (WGS) entry which is preliminary data.</text>
</comment>
<feature type="domain" description="FAD-binding" evidence="2">
    <location>
        <begin position="5"/>
        <end position="345"/>
    </location>
</feature>
<keyword evidence="3" id="KW-0503">Monooxygenase</keyword>
<dbReference type="InterPro" id="IPR036188">
    <property type="entry name" value="FAD/NAD-bd_sf"/>
</dbReference>
<dbReference type="PANTHER" id="PTHR43476">
    <property type="entry name" value="3-(3-HYDROXY-PHENYL)PROPIONATE/3-HYDROXYCINNAMIC ACID HYDROXYLASE"/>
    <property type="match status" value="1"/>
</dbReference>
<keyword evidence="4" id="KW-1185">Reference proteome</keyword>
<evidence type="ECO:0000259" key="2">
    <source>
        <dbReference type="Pfam" id="PF01494"/>
    </source>
</evidence>
<evidence type="ECO:0000313" key="4">
    <source>
        <dbReference type="Proteomes" id="UP001208017"/>
    </source>
</evidence>
<dbReference type="Pfam" id="PF01494">
    <property type="entry name" value="FAD_binding_3"/>
    <property type="match status" value="1"/>
</dbReference>
<proteinExistence type="predicted"/>
<dbReference type="RefSeq" id="WP_267152408.1">
    <property type="nucleotide sequence ID" value="NZ_JAPMLT010000009.1"/>
</dbReference>
<dbReference type="PRINTS" id="PR00420">
    <property type="entry name" value="RNGMNOXGNASE"/>
</dbReference>
<dbReference type="InterPro" id="IPR002938">
    <property type="entry name" value="FAD-bd"/>
</dbReference>
<reference evidence="3 4" key="1">
    <citation type="submission" date="2022-11" db="EMBL/GenBank/DDBJ databases">
        <title>Study of microbial diversity in lake waters.</title>
        <authorList>
            <person name="Zhang J."/>
        </authorList>
    </citation>
    <scope>NUCLEOTIDE SEQUENCE [LARGE SCALE GENOMIC DNA]</scope>
    <source>
        <strain evidence="3 4">DT12</strain>
    </source>
</reference>
<dbReference type="InterPro" id="IPR050631">
    <property type="entry name" value="PheA/TfdB_FAD_monoxygenase"/>
</dbReference>
<dbReference type="GO" id="GO:0004497">
    <property type="term" value="F:monooxygenase activity"/>
    <property type="evidence" value="ECO:0007669"/>
    <property type="project" value="UniProtKB-KW"/>
</dbReference>
<dbReference type="SUPFAM" id="SSF51905">
    <property type="entry name" value="FAD/NAD(P)-binding domain"/>
    <property type="match status" value="1"/>
</dbReference>
<dbReference type="PANTHER" id="PTHR43476:SF5">
    <property type="entry name" value="FAD-DEPENDENT MONOOXYGENASE"/>
    <property type="match status" value="1"/>
</dbReference>
<protein>
    <submittedName>
        <fullName evidence="3">FAD-dependent monooxygenase</fullName>
    </submittedName>
</protein>
<dbReference type="Gene3D" id="3.50.50.60">
    <property type="entry name" value="FAD/NAD(P)-binding domain"/>
    <property type="match status" value="1"/>
</dbReference>
<evidence type="ECO:0000313" key="3">
    <source>
        <dbReference type="EMBL" id="MCX7571159.1"/>
    </source>
</evidence>
<dbReference type="EMBL" id="JAPMLT010000009">
    <property type="protein sequence ID" value="MCX7571159.1"/>
    <property type="molecule type" value="Genomic_DNA"/>
</dbReference>
<sequence>METVQTDVLIAGGGPAGMVLGLLLAKRGIDVLVLEQQATFDREYRGEVLQPRFVQMMQQLNLLTHLEQYPHMRLEAAESYHKDRRLGHVEFRDVSPEIPYAIWMPQPILLQALRDKAQTLPSFRLWFHASAKRLVQENDSTVGLVVEKDGAEIEVRAKVTVGADGRFSTVRRLAQMELEYEHYENDLIWFTSRRPHGEHPTLQIKLSDRHAYIVLPKYPDAVQGGMFLKKGEWKNLQSSGLEPIRAEFLAASEAFAEFAGRVQSFREFFLLQARIMYAREWAQNGLLLIGDAAHCASPAGAVGVSLSVATAILAADVISRALADGDVSAARLREVQEMRSPEIRRVHALQMRAEKGLMTRNKWVYQIRPYVIQFAMKSGLFKVFARRLLLNGAPLPISKEFTFET</sequence>
<gene>
    <name evidence="3" type="ORF">OS242_14500</name>
</gene>
<evidence type="ECO:0000256" key="1">
    <source>
        <dbReference type="ARBA" id="ARBA00023002"/>
    </source>
</evidence>
<dbReference type="Proteomes" id="UP001208017">
    <property type="component" value="Unassembled WGS sequence"/>
</dbReference>
<accession>A0ABT3X8S1</accession>
<keyword evidence="1" id="KW-0560">Oxidoreductase</keyword>
<name>A0ABT3X8S1_9BACL</name>